<dbReference type="SUPFAM" id="SSF53067">
    <property type="entry name" value="Actin-like ATPase domain"/>
    <property type="match status" value="1"/>
</dbReference>
<gene>
    <name evidence="1" type="ORF">GIB67_036571</name>
</gene>
<feature type="non-terminal residue" evidence="1">
    <location>
        <position position="1"/>
    </location>
</feature>
<dbReference type="Proteomes" id="UP000541444">
    <property type="component" value="Unassembled WGS sequence"/>
</dbReference>
<reference evidence="1 2" key="1">
    <citation type="journal article" date="2020" name="IScience">
        <title>Genome Sequencing of the Endangered Kingdonia uniflora (Circaeasteraceae, Ranunculales) Reveals Potential Mechanisms of Evolutionary Specialization.</title>
        <authorList>
            <person name="Sun Y."/>
            <person name="Deng T."/>
            <person name="Zhang A."/>
            <person name="Moore M.J."/>
            <person name="Landis J.B."/>
            <person name="Lin N."/>
            <person name="Zhang H."/>
            <person name="Zhang X."/>
            <person name="Huang J."/>
            <person name="Zhang X."/>
            <person name="Sun H."/>
            <person name="Wang H."/>
        </authorList>
    </citation>
    <scope>NUCLEOTIDE SEQUENCE [LARGE SCALE GENOMIC DNA]</scope>
    <source>
        <strain evidence="1">TB1705</strain>
        <tissue evidence="1">Leaf</tissue>
    </source>
</reference>
<proteinExistence type="predicted"/>
<dbReference type="Gene3D" id="3.30.420.40">
    <property type="match status" value="2"/>
</dbReference>
<evidence type="ECO:0000313" key="2">
    <source>
        <dbReference type="Proteomes" id="UP000541444"/>
    </source>
</evidence>
<dbReference type="EMBL" id="JACGCM010001570">
    <property type="protein sequence ID" value="KAF6153225.1"/>
    <property type="molecule type" value="Genomic_DNA"/>
</dbReference>
<evidence type="ECO:0000313" key="1">
    <source>
        <dbReference type="EMBL" id="KAF6153225.1"/>
    </source>
</evidence>
<name>A0A7J7MEA3_9MAGN</name>
<dbReference type="InterPro" id="IPR043129">
    <property type="entry name" value="ATPase_NBD"/>
</dbReference>
<sequence>NLSQSLQDYKHSVIPPQVIGDRGENILVINPGSAYVRMGLAQQHTPCYVPQCIARYMSGGNKRTKSNLQDQMLNSPITPVQQLEREKAYDIIASLLKIPFLDEEVANNSFARKQEFMQTIHMDGKNPQSGKSDSAFTWTNVMEKKHNPSAEIGSENIGVKDESLNHAEGSENIGVKDELLDHAEGVDGREPDSSAYKYRKFICGEEAQRVSPTEPYCLRRPIRRGHLNVSQHYPSQQVVEAFVVVSRPSKYFDLVELQPTLPWKNVVLQQSKVADGENCFVLKLLLFQ</sequence>
<organism evidence="1 2">
    <name type="scientific">Kingdonia uniflora</name>
    <dbReference type="NCBI Taxonomy" id="39325"/>
    <lineage>
        <taxon>Eukaryota</taxon>
        <taxon>Viridiplantae</taxon>
        <taxon>Streptophyta</taxon>
        <taxon>Embryophyta</taxon>
        <taxon>Tracheophyta</taxon>
        <taxon>Spermatophyta</taxon>
        <taxon>Magnoliopsida</taxon>
        <taxon>Ranunculales</taxon>
        <taxon>Circaeasteraceae</taxon>
        <taxon>Kingdonia</taxon>
    </lineage>
</organism>
<comment type="caution">
    <text evidence="1">The sequence shown here is derived from an EMBL/GenBank/DDBJ whole genome shotgun (WGS) entry which is preliminary data.</text>
</comment>
<protein>
    <recommendedName>
        <fullName evidence="3">Actin-related protein 8</fullName>
    </recommendedName>
</protein>
<dbReference type="OrthoDB" id="5572108at2759"/>
<keyword evidence="2" id="KW-1185">Reference proteome</keyword>
<dbReference type="AlphaFoldDB" id="A0A7J7MEA3"/>
<accession>A0A7J7MEA3</accession>
<evidence type="ECO:0008006" key="3">
    <source>
        <dbReference type="Google" id="ProtNLM"/>
    </source>
</evidence>